<dbReference type="InterPro" id="IPR015424">
    <property type="entry name" value="PyrdxlP-dep_Trfase"/>
</dbReference>
<evidence type="ECO:0000256" key="3">
    <source>
        <dbReference type="ARBA" id="ARBA00022898"/>
    </source>
</evidence>
<dbReference type="SUPFAM" id="SSF53383">
    <property type="entry name" value="PLP-dependent transferases"/>
    <property type="match status" value="2"/>
</dbReference>
<organism evidence="6 7">
    <name type="scientific">Bifidobacterium longum subsp. longum</name>
    <dbReference type="NCBI Taxonomy" id="1679"/>
    <lineage>
        <taxon>Bacteria</taxon>
        <taxon>Bacillati</taxon>
        <taxon>Actinomycetota</taxon>
        <taxon>Actinomycetes</taxon>
        <taxon>Bifidobacteriales</taxon>
        <taxon>Bifidobacteriaceae</taxon>
        <taxon>Bifidobacterium</taxon>
    </lineage>
</organism>
<dbReference type="Gene3D" id="3.40.640.10">
    <property type="entry name" value="Type I PLP-dependent aspartate aminotransferase-like (Major domain)"/>
    <property type="match status" value="1"/>
</dbReference>
<dbReference type="InterPro" id="IPR049943">
    <property type="entry name" value="Ser_HO-MeTrfase-like"/>
</dbReference>
<dbReference type="PANTHER" id="PTHR11680">
    <property type="entry name" value="SERINE HYDROXYMETHYLTRANSFERASE"/>
    <property type="match status" value="1"/>
</dbReference>
<feature type="domain" description="Serine hydroxymethyltransferase-like" evidence="4">
    <location>
        <begin position="20"/>
        <end position="76"/>
    </location>
</feature>
<dbReference type="Proteomes" id="UP000293441">
    <property type="component" value="Unassembled WGS sequence"/>
</dbReference>
<dbReference type="GO" id="GO:0032259">
    <property type="term" value="P:methylation"/>
    <property type="evidence" value="ECO:0007669"/>
    <property type="project" value="UniProtKB-KW"/>
</dbReference>
<dbReference type="GO" id="GO:0004372">
    <property type="term" value="F:glycine hydroxymethyltransferase activity"/>
    <property type="evidence" value="ECO:0007669"/>
    <property type="project" value="TreeGrafter"/>
</dbReference>
<dbReference type="GO" id="GO:0008168">
    <property type="term" value="F:methyltransferase activity"/>
    <property type="evidence" value="ECO:0007669"/>
    <property type="project" value="UniProtKB-KW"/>
</dbReference>
<feature type="domain" description="Serine hydroxymethyltransferase-like" evidence="4">
    <location>
        <begin position="107"/>
        <end position="197"/>
    </location>
</feature>
<reference evidence="6" key="2">
    <citation type="submission" date="2019-02" db="EMBL/GenBank/DDBJ databases">
        <authorList>
            <person name="Odamaki T."/>
        </authorList>
    </citation>
    <scope>NUCLEOTIDE SEQUENCE</scope>
    <source>
        <strain evidence="6">MCC10015</strain>
    </source>
</reference>
<protein>
    <submittedName>
        <fullName evidence="5 6">Serine hydroxymethyltransferase</fullName>
    </submittedName>
</protein>
<dbReference type="GO" id="GO:0030170">
    <property type="term" value="F:pyridoxal phosphate binding"/>
    <property type="evidence" value="ECO:0007669"/>
    <property type="project" value="TreeGrafter"/>
</dbReference>
<dbReference type="InterPro" id="IPR039429">
    <property type="entry name" value="SHMT-like_dom"/>
</dbReference>
<keyword evidence="6" id="KW-0808">Transferase</keyword>
<comment type="caution">
    <text evidence="6">The sequence shown here is derived from an EMBL/GenBank/DDBJ whole genome shotgun (WGS) entry which is preliminary data.</text>
</comment>
<dbReference type="GO" id="GO:0005829">
    <property type="term" value="C:cytosol"/>
    <property type="evidence" value="ECO:0007669"/>
    <property type="project" value="TreeGrafter"/>
</dbReference>
<dbReference type="RefSeq" id="WP_007051137.1">
    <property type="nucleotide sequence ID" value="NZ_BCYH01000047.1"/>
</dbReference>
<dbReference type="EMBL" id="SHPX01000015">
    <property type="protein sequence ID" value="TCD98179.1"/>
    <property type="molecule type" value="Genomic_DNA"/>
</dbReference>
<dbReference type="AlphaFoldDB" id="A0A087B021"/>
<gene>
    <name evidence="5" type="primary">glyA</name>
    <name evidence="5" type="ORF">MCC00316_13080</name>
    <name evidence="6" type="ORF">MCC10015_0800</name>
</gene>
<reference evidence="6 7" key="1">
    <citation type="journal article" date="2018" name="Sci. Rep.">
        <title>Genomic diversity and distribution of Bifidobacterium longum subsp. longum across the human lifespan.</title>
        <authorList>
            <person name="Odamaki T."/>
            <person name="Bottacini F."/>
            <person name="Kato K."/>
            <person name="Mitsuyama E."/>
            <person name="Yoshida K."/>
            <person name="Horigome A."/>
            <person name="Xiao J.Z."/>
            <person name="van Sinderen D."/>
        </authorList>
    </citation>
    <scope>NUCLEOTIDE SEQUENCE [LARGE SCALE GENOMIC DNA]</scope>
    <source>
        <strain evidence="6 7">MCC10015</strain>
    </source>
</reference>
<evidence type="ECO:0000313" key="5">
    <source>
        <dbReference type="EMBL" id="GHM73018.1"/>
    </source>
</evidence>
<evidence type="ECO:0000259" key="4">
    <source>
        <dbReference type="Pfam" id="PF00464"/>
    </source>
</evidence>
<dbReference type="PANTHER" id="PTHR11680:SF35">
    <property type="entry name" value="SERINE HYDROXYMETHYLTRANSFERASE 1"/>
    <property type="match status" value="1"/>
</dbReference>
<keyword evidence="3" id="KW-0663">Pyridoxal phosphate</keyword>
<reference evidence="5" key="3">
    <citation type="journal article" date="2021" name="Appl. Environ. Microbiol.">
        <title>Novel 3-O-alpha-d-Galactosyl-alpha-l-Arabinofuranosidase for the Assimilation of Gum Arabic Arabinogalactan Protein in Bifidobacterium longum subsp. longum.</title>
        <authorList>
            <person name="Sasaki Y."/>
            <person name="Horigome A."/>
            <person name="Odamaki T."/>
            <person name="Xiao J.Z."/>
            <person name="Ishiwata A."/>
            <person name="Ito Y."/>
            <person name="Kitahara K."/>
            <person name="Fujita K."/>
        </authorList>
    </citation>
    <scope>NUCLEOTIDE SEQUENCE</scope>
    <source>
        <strain evidence="5">MCC00316</strain>
    </source>
</reference>
<dbReference type="Proteomes" id="UP000663812">
    <property type="component" value="Unassembled WGS sequence"/>
</dbReference>
<dbReference type="EMBL" id="BNHC01000007">
    <property type="protein sequence ID" value="GHM73018.1"/>
    <property type="molecule type" value="Genomic_DNA"/>
</dbReference>
<dbReference type="GeneID" id="69577825"/>
<dbReference type="GO" id="GO:0019264">
    <property type="term" value="P:glycine biosynthetic process from serine"/>
    <property type="evidence" value="ECO:0007669"/>
    <property type="project" value="TreeGrafter"/>
</dbReference>
<evidence type="ECO:0000313" key="6">
    <source>
        <dbReference type="EMBL" id="TCD98179.1"/>
    </source>
</evidence>
<accession>A0A087B021</accession>
<comment type="cofactor">
    <cofactor evidence="1">
        <name>pyridoxal 5'-phosphate</name>
        <dbReference type="ChEBI" id="CHEBI:597326"/>
    </cofactor>
</comment>
<dbReference type="Pfam" id="PF00464">
    <property type="entry name" value="SHMT"/>
    <property type="match status" value="2"/>
</dbReference>
<comment type="similarity">
    <text evidence="2">Belongs to the SHMT family.</text>
</comment>
<sequence>MTASPLAQKATDAFNAPICETDPEIAELLDSELGRQRSGLEMIASENFVPRAVLQCQGSVLTNKYAEGYPGRFYHAEAYGVNPETFRTDPEIIRQRTLDGAKILAERLLADDVKANGISVLTGGTDVHLVMVDLRNSEMDGQQGEDLLAACGITINRNTVPFDPRPASVASGLRIGTSALATRGFGPKEYEEVADIIGTALAAGPSADVTALKARVDKLAEDFPLYPDLDQIH</sequence>
<name>A0A087B021_BIFLL</name>
<proteinExistence type="inferred from homology"/>
<dbReference type="InterPro" id="IPR015421">
    <property type="entry name" value="PyrdxlP-dep_Trfase_major"/>
</dbReference>
<evidence type="ECO:0000313" key="7">
    <source>
        <dbReference type="Proteomes" id="UP000293441"/>
    </source>
</evidence>
<evidence type="ECO:0000256" key="1">
    <source>
        <dbReference type="ARBA" id="ARBA00001933"/>
    </source>
</evidence>
<dbReference type="InterPro" id="IPR015422">
    <property type="entry name" value="PyrdxlP-dep_Trfase_small"/>
</dbReference>
<dbReference type="GO" id="GO:0046653">
    <property type="term" value="P:tetrahydrofolate metabolic process"/>
    <property type="evidence" value="ECO:0007669"/>
    <property type="project" value="TreeGrafter"/>
</dbReference>
<keyword evidence="6" id="KW-0489">Methyltransferase</keyword>
<dbReference type="Gene3D" id="3.90.1150.10">
    <property type="entry name" value="Aspartate Aminotransferase, domain 1"/>
    <property type="match status" value="1"/>
</dbReference>
<evidence type="ECO:0000256" key="2">
    <source>
        <dbReference type="ARBA" id="ARBA00006376"/>
    </source>
</evidence>